<protein>
    <submittedName>
        <fullName evidence="2">Uncharacterized protein</fullName>
    </submittedName>
</protein>
<dbReference type="WBParaSite" id="Gr19_v10_g11269.t1">
    <property type="protein sequence ID" value="Gr19_v10_g11269.t1"/>
    <property type="gene ID" value="Gr19_v10_g11269"/>
</dbReference>
<sequence>MADVQPLTLTRAQSAAVIRGSAIEHTPQLMLTRTYSVPDVYAYHRRTDPYKSQWTIWTYSQAKNRPYFPYRYVRDYERGAGANSFWFNKYYRFTSMFKRSIFRPHFFYRHDFDHPSYSRRAYDPFYTAHYDSNSYGHWPIRGRKIKKERNKWLDSHRHHNIIMAVVPEQTLEEVSRLQRTSSLLDVAIRDGVPYPPLPPTNRSPEYMNMLTRSFSVPNFRIYSGAIGPYRPSLPVYTYNTYHGYFPYRNYRGYTLANAYWYDRYYYFSPLYKRSMFPTRFKHCDYKANPHYWHYPHTFWDYPYQGKWFTAAPFMFDYDNPPNYRPYYNHRLNGYARPYHYRSHALAHPFNYAEGMENSSRMVQVRPNSYLLLEGFPEGQGYCARTRTVPDMTGHVRMSDRYKPHWGRYRDNPHRSNAYFYFSPLYYQTLHSERYPSTADLAPFKYNTDSALYKGPWFDYTEWFHYKRWYTPFYDMNAYRANLLDNY</sequence>
<evidence type="ECO:0000313" key="1">
    <source>
        <dbReference type="Proteomes" id="UP000887572"/>
    </source>
</evidence>
<accession>A0A914GXE2</accession>
<name>A0A914GXE2_GLORO</name>
<dbReference type="AlphaFoldDB" id="A0A914GXE2"/>
<dbReference type="Proteomes" id="UP000887572">
    <property type="component" value="Unplaced"/>
</dbReference>
<keyword evidence="1" id="KW-1185">Reference proteome</keyword>
<organism evidence="1 2">
    <name type="scientific">Globodera rostochiensis</name>
    <name type="common">Golden nematode worm</name>
    <name type="synonym">Heterodera rostochiensis</name>
    <dbReference type="NCBI Taxonomy" id="31243"/>
    <lineage>
        <taxon>Eukaryota</taxon>
        <taxon>Metazoa</taxon>
        <taxon>Ecdysozoa</taxon>
        <taxon>Nematoda</taxon>
        <taxon>Chromadorea</taxon>
        <taxon>Rhabditida</taxon>
        <taxon>Tylenchina</taxon>
        <taxon>Tylenchomorpha</taxon>
        <taxon>Tylenchoidea</taxon>
        <taxon>Heteroderidae</taxon>
        <taxon>Heteroderinae</taxon>
        <taxon>Globodera</taxon>
    </lineage>
</organism>
<reference evidence="2" key="1">
    <citation type="submission" date="2022-11" db="UniProtKB">
        <authorList>
            <consortium name="WormBaseParasite"/>
        </authorList>
    </citation>
    <scope>IDENTIFICATION</scope>
</reference>
<proteinExistence type="predicted"/>
<evidence type="ECO:0000313" key="2">
    <source>
        <dbReference type="WBParaSite" id="Gr19_v10_g11269.t1"/>
    </source>
</evidence>